<dbReference type="EMBL" id="RRYP01030371">
    <property type="protein sequence ID" value="TNV71185.1"/>
    <property type="molecule type" value="Genomic_DNA"/>
</dbReference>
<keyword evidence="3" id="KW-1185">Reference proteome</keyword>
<dbReference type="AlphaFoldDB" id="A0A8J8NAZ3"/>
<evidence type="ECO:0000313" key="2">
    <source>
        <dbReference type="EMBL" id="TNV71185.1"/>
    </source>
</evidence>
<organism evidence="2 3">
    <name type="scientific">Halteria grandinella</name>
    <dbReference type="NCBI Taxonomy" id="5974"/>
    <lineage>
        <taxon>Eukaryota</taxon>
        <taxon>Sar</taxon>
        <taxon>Alveolata</taxon>
        <taxon>Ciliophora</taxon>
        <taxon>Intramacronucleata</taxon>
        <taxon>Spirotrichea</taxon>
        <taxon>Stichotrichia</taxon>
        <taxon>Sporadotrichida</taxon>
        <taxon>Halteriidae</taxon>
        <taxon>Halteria</taxon>
    </lineage>
</organism>
<evidence type="ECO:0000256" key="1">
    <source>
        <dbReference type="SAM" id="MobiDB-lite"/>
    </source>
</evidence>
<comment type="caution">
    <text evidence="2">The sequence shown here is derived from an EMBL/GenBank/DDBJ whole genome shotgun (WGS) entry which is preliminary data.</text>
</comment>
<proteinExistence type="predicted"/>
<evidence type="ECO:0000313" key="3">
    <source>
        <dbReference type="Proteomes" id="UP000785679"/>
    </source>
</evidence>
<name>A0A8J8NAZ3_HALGN</name>
<sequence>MITNLNAYLLDKQLRNSINLAQMSKKASITRKTNEEPRLQRINFDQNPCISKNMFNDQSSSNSDGRTEFASKVESHLSVRKIILGKQFLKSEQTRDQVRLQRTNRSSWPR</sequence>
<protein>
    <submittedName>
        <fullName evidence="2">Uncharacterized protein</fullName>
    </submittedName>
</protein>
<reference evidence="2" key="1">
    <citation type="submission" date="2019-06" db="EMBL/GenBank/DDBJ databases">
        <authorList>
            <person name="Zheng W."/>
        </authorList>
    </citation>
    <scope>NUCLEOTIDE SEQUENCE</scope>
    <source>
        <strain evidence="2">QDHG01</strain>
    </source>
</reference>
<feature type="compositionally biased region" description="Polar residues" evidence="1">
    <location>
        <begin position="45"/>
        <end position="64"/>
    </location>
</feature>
<feature type="region of interest" description="Disordered" evidence="1">
    <location>
        <begin position="45"/>
        <end position="70"/>
    </location>
</feature>
<gene>
    <name evidence="2" type="ORF">FGO68_gene13060</name>
</gene>
<accession>A0A8J8NAZ3</accession>
<dbReference type="Proteomes" id="UP000785679">
    <property type="component" value="Unassembled WGS sequence"/>
</dbReference>